<dbReference type="RefSeq" id="WP_202750853.1">
    <property type="nucleotide sequence ID" value="NZ_JAESWC010000018.1"/>
</dbReference>
<organism evidence="2 3">
    <name type="scientific">Clostridium rhizosphaerae</name>
    <dbReference type="NCBI Taxonomy" id="2803861"/>
    <lineage>
        <taxon>Bacteria</taxon>
        <taxon>Bacillati</taxon>
        <taxon>Bacillota</taxon>
        <taxon>Clostridia</taxon>
        <taxon>Eubacteriales</taxon>
        <taxon>Clostridiaceae</taxon>
        <taxon>Clostridium</taxon>
    </lineage>
</organism>
<keyword evidence="3" id="KW-1185">Reference proteome</keyword>
<accession>A0ABS1TFV0</accession>
<feature type="domain" description="DUF7033" evidence="1">
    <location>
        <begin position="115"/>
        <end position="204"/>
    </location>
</feature>
<dbReference type="Gene3D" id="3.20.20.370">
    <property type="entry name" value="Glycoside hydrolase/deacetylase"/>
    <property type="match status" value="1"/>
</dbReference>
<dbReference type="SUPFAM" id="SSF88713">
    <property type="entry name" value="Glycoside hydrolase/deacetylase"/>
    <property type="match status" value="1"/>
</dbReference>
<dbReference type="InterPro" id="IPR011330">
    <property type="entry name" value="Glyco_hydro/deAcase_b/a-brl"/>
</dbReference>
<dbReference type="CDD" id="cd10931">
    <property type="entry name" value="CE4_u7"/>
    <property type="match status" value="1"/>
</dbReference>
<name>A0ABS1TFV0_9CLOT</name>
<gene>
    <name evidence="2" type="ORF">JK636_20645</name>
</gene>
<dbReference type="Pfam" id="PF23019">
    <property type="entry name" value="DUF7033"/>
    <property type="match status" value="1"/>
</dbReference>
<protein>
    <submittedName>
        <fullName evidence="2">Polysaccharide deacetylase family protein</fullName>
    </submittedName>
</protein>
<proteinExistence type="predicted"/>
<dbReference type="Proteomes" id="UP000632377">
    <property type="component" value="Unassembled WGS sequence"/>
</dbReference>
<reference evidence="2 3" key="1">
    <citation type="submission" date="2021-01" db="EMBL/GenBank/DDBJ databases">
        <title>Genome public.</title>
        <authorList>
            <person name="Liu C."/>
            <person name="Sun Q."/>
        </authorList>
    </citation>
    <scope>NUCLEOTIDE SEQUENCE [LARGE SCALE GENOMIC DNA]</scope>
    <source>
        <strain evidence="2 3">YIM B02515</strain>
    </source>
</reference>
<evidence type="ECO:0000313" key="2">
    <source>
        <dbReference type="EMBL" id="MBL4938126.1"/>
    </source>
</evidence>
<sequence>MKKIAFLYSNVEFKDKIEYSIRTILQNYNVSFDLFCVSDDKYDKSNYETIIYYGKKQDDIYCDIWIIESGLFSDSYLKSESLPVEVNYYNTLPIFFFDEKYNFYELKENSRFIINNDIIQTAFFFLTCYEDYVVNDYDKYGRANIEKSILYKNNLLSIPVVNMLIQYLIDLLNKYYHLDISVKPLWGDKNFASILSHDVDCISKFLPFKKELRLQLSLLIADKRPKQFCNRFFGYINKKINKRYKDPFDTFEYILKIEEKYGFKSTFYFMADNKTYMVTDKATQSIVQKIKSYNSEIGFHPGLGTSNNIEIFNKQKQLFNKYIGRNNKLGIRQHYLSFISGTTWEIQNDAGAIYDTSICYPQVAGFKAGYCLPYKVYSLSRNTVLDFWEVPLIVMEGSLLQYMKLNGDEAKIYCINLINEVEKYNGVFALLWHNSAICDEYNPFSKDLFKWIYYELSQRNCESNSCMNIINKVINNA</sequence>
<evidence type="ECO:0000259" key="1">
    <source>
        <dbReference type="Pfam" id="PF23019"/>
    </source>
</evidence>
<dbReference type="EMBL" id="JAESWC010000018">
    <property type="protein sequence ID" value="MBL4938126.1"/>
    <property type="molecule type" value="Genomic_DNA"/>
</dbReference>
<dbReference type="InterPro" id="IPR054297">
    <property type="entry name" value="DUF7033"/>
</dbReference>
<evidence type="ECO:0000313" key="3">
    <source>
        <dbReference type="Proteomes" id="UP000632377"/>
    </source>
</evidence>
<comment type="caution">
    <text evidence="2">The sequence shown here is derived from an EMBL/GenBank/DDBJ whole genome shotgun (WGS) entry which is preliminary data.</text>
</comment>